<reference evidence="8 9" key="1">
    <citation type="journal article" date="2017" name="Plant Biotechnol. J.">
        <title>A comprehensive draft genome sequence for lupin (Lupinus angustifolius), an emerging health food: insights into plant-microbe interactions and legume evolution.</title>
        <authorList>
            <person name="Hane J.K."/>
            <person name="Ming Y."/>
            <person name="Kamphuis L.G."/>
            <person name="Nelson M.N."/>
            <person name="Garg G."/>
            <person name="Atkins C.A."/>
            <person name="Bayer P.E."/>
            <person name="Bravo A."/>
            <person name="Bringans S."/>
            <person name="Cannon S."/>
            <person name="Edwards D."/>
            <person name="Foley R."/>
            <person name="Gao L.L."/>
            <person name="Harrison M.J."/>
            <person name="Huang W."/>
            <person name="Hurgobin B."/>
            <person name="Li S."/>
            <person name="Liu C.W."/>
            <person name="McGrath A."/>
            <person name="Morahan G."/>
            <person name="Murray J."/>
            <person name="Weller J."/>
            <person name="Jian J."/>
            <person name="Singh K.B."/>
        </authorList>
    </citation>
    <scope>NUCLEOTIDE SEQUENCE</scope>
    <source>
        <strain evidence="9">cv. Tanjil</strain>
        <tissue evidence="8">Whole plant</tissue>
    </source>
</reference>
<keyword evidence="9" id="KW-1185">Reference proteome</keyword>
<dbReference type="Gramene" id="OIW05545">
    <property type="protein sequence ID" value="OIW05545"/>
    <property type="gene ID" value="TanjilG_23331"/>
</dbReference>
<keyword evidence="3 7" id="KW-0812">Transmembrane</keyword>
<comment type="similarity">
    <text evidence="2">Belongs to the jagunal family.</text>
</comment>
<dbReference type="STRING" id="3871.A0A4P1R9I4"/>
<evidence type="ECO:0000256" key="5">
    <source>
        <dbReference type="ARBA" id="ARBA00022989"/>
    </source>
</evidence>
<dbReference type="Proteomes" id="UP000188354">
    <property type="component" value="Chromosome LG08"/>
</dbReference>
<accession>A0A4P1R9I4</accession>
<dbReference type="GO" id="GO:0016192">
    <property type="term" value="P:vesicle-mediated transport"/>
    <property type="evidence" value="ECO:0007669"/>
    <property type="project" value="TreeGrafter"/>
</dbReference>
<evidence type="ECO:0000256" key="7">
    <source>
        <dbReference type="SAM" id="Phobius"/>
    </source>
</evidence>
<evidence type="ECO:0000313" key="8">
    <source>
        <dbReference type="EMBL" id="OIW05545.1"/>
    </source>
</evidence>
<gene>
    <name evidence="8" type="ORF">TanjilG_23331</name>
</gene>
<sequence>MQQRKTTTLGRPSGTDGSDYSYRMVVDSRYQLVAKWNKHLSLLFIIQALFLFIGLIIAILSPTQNNNLNTIAFSSLILTLISLIIAEIGRRRSRPSLLRFYVVVSSIALFLFIVSLATHYSLHQAIKDFSFGKTRKLDTVGFSGFQAGKFYFQFVIRGSLLLDKEV</sequence>
<evidence type="ECO:0000256" key="4">
    <source>
        <dbReference type="ARBA" id="ARBA00022824"/>
    </source>
</evidence>
<evidence type="ECO:0000256" key="2">
    <source>
        <dbReference type="ARBA" id="ARBA00008462"/>
    </source>
</evidence>
<evidence type="ECO:0000256" key="6">
    <source>
        <dbReference type="ARBA" id="ARBA00023136"/>
    </source>
</evidence>
<dbReference type="GO" id="GO:0007029">
    <property type="term" value="P:endoplasmic reticulum organization"/>
    <property type="evidence" value="ECO:0007669"/>
    <property type="project" value="InterPro"/>
</dbReference>
<keyword evidence="4" id="KW-0256">Endoplasmic reticulum</keyword>
<feature type="transmembrane region" description="Helical" evidence="7">
    <location>
        <begin position="67"/>
        <end position="86"/>
    </location>
</feature>
<dbReference type="InterPro" id="IPR009787">
    <property type="entry name" value="Jagunal"/>
</dbReference>
<name>A0A4P1R9I4_LUPAN</name>
<protein>
    <recommendedName>
        <fullName evidence="10">PGG domain-containing protein</fullName>
    </recommendedName>
</protein>
<dbReference type="AlphaFoldDB" id="A0A4P1R9I4"/>
<dbReference type="EMBL" id="CM007368">
    <property type="protein sequence ID" value="OIW05545.1"/>
    <property type="molecule type" value="Genomic_DNA"/>
</dbReference>
<evidence type="ECO:0000256" key="3">
    <source>
        <dbReference type="ARBA" id="ARBA00022692"/>
    </source>
</evidence>
<proteinExistence type="inferred from homology"/>
<feature type="transmembrane region" description="Helical" evidence="7">
    <location>
        <begin position="98"/>
        <end position="120"/>
    </location>
</feature>
<evidence type="ECO:0000256" key="1">
    <source>
        <dbReference type="ARBA" id="ARBA00004477"/>
    </source>
</evidence>
<evidence type="ECO:0008006" key="10">
    <source>
        <dbReference type="Google" id="ProtNLM"/>
    </source>
</evidence>
<dbReference type="PANTHER" id="PTHR20955">
    <property type="entry name" value="PROTEIN JAGUNAL HOMOLOG 1"/>
    <property type="match status" value="1"/>
</dbReference>
<keyword evidence="6 7" id="KW-0472">Membrane</keyword>
<keyword evidence="5 7" id="KW-1133">Transmembrane helix</keyword>
<dbReference type="PANTHER" id="PTHR20955:SF1">
    <property type="entry name" value="PROTEIN JAGUNAL HOMOLOG 1"/>
    <property type="match status" value="1"/>
</dbReference>
<evidence type="ECO:0000313" key="9">
    <source>
        <dbReference type="Proteomes" id="UP000188354"/>
    </source>
</evidence>
<dbReference type="GO" id="GO:0005789">
    <property type="term" value="C:endoplasmic reticulum membrane"/>
    <property type="evidence" value="ECO:0007669"/>
    <property type="project" value="UniProtKB-SubCell"/>
</dbReference>
<organism evidence="8 9">
    <name type="scientific">Lupinus angustifolius</name>
    <name type="common">Narrow-leaved blue lupine</name>
    <dbReference type="NCBI Taxonomy" id="3871"/>
    <lineage>
        <taxon>Eukaryota</taxon>
        <taxon>Viridiplantae</taxon>
        <taxon>Streptophyta</taxon>
        <taxon>Embryophyta</taxon>
        <taxon>Tracheophyta</taxon>
        <taxon>Spermatophyta</taxon>
        <taxon>Magnoliopsida</taxon>
        <taxon>eudicotyledons</taxon>
        <taxon>Gunneridae</taxon>
        <taxon>Pentapetalae</taxon>
        <taxon>rosids</taxon>
        <taxon>fabids</taxon>
        <taxon>Fabales</taxon>
        <taxon>Fabaceae</taxon>
        <taxon>Papilionoideae</taxon>
        <taxon>50 kb inversion clade</taxon>
        <taxon>genistoids sensu lato</taxon>
        <taxon>core genistoids</taxon>
        <taxon>Genisteae</taxon>
        <taxon>Lupinus</taxon>
    </lineage>
</organism>
<dbReference type="Pfam" id="PF07086">
    <property type="entry name" value="Jagunal"/>
    <property type="match status" value="1"/>
</dbReference>
<comment type="subcellular location">
    <subcellularLocation>
        <location evidence="1">Endoplasmic reticulum membrane</location>
        <topology evidence="1">Multi-pass membrane protein</topology>
    </subcellularLocation>
</comment>
<feature type="transmembrane region" description="Helical" evidence="7">
    <location>
        <begin position="40"/>
        <end position="61"/>
    </location>
</feature>